<dbReference type="VEuPathDB" id="VectorBase:ISCP_018523"/>
<feature type="signal peptide" evidence="3">
    <location>
        <begin position="1"/>
        <end position="17"/>
    </location>
</feature>
<dbReference type="PROSITE" id="PS50850">
    <property type="entry name" value="MFS"/>
    <property type="match status" value="1"/>
</dbReference>
<feature type="transmembrane region" description="Helical" evidence="2">
    <location>
        <begin position="119"/>
        <end position="138"/>
    </location>
</feature>
<evidence type="ECO:0000259" key="4">
    <source>
        <dbReference type="PROSITE" id="PS50850"/>
    </source>
</evidence>
<evidence type="ECO:0000256" key="2">
    <source>
        <dbReference type="SAM" id="Phobius"/>
    </source>
</evidence>
<reference evidence="6" key="2">
    <citation type="submission" date="2020-05" db="UniProtKB">
        <authorList>
            <consortium name="EnsemblMetazoa"/>
        </authorList>
    </citation>
    <scope>IDENTIFICATION</scope>
    <source>
        <strain evidence="6">wikel</strain>
    </source>
</reference>
<comment type="subcellular location">
    <subcellularLocation>
        <location evidence="1">Membrane</location>
        <topology evidence="1">Multi-pass membrane protein</topology>
    </subcellularLocation>
</comment>
<feature type="transmembrane region" description="Helical" evidence="2">
    <location>
        <begin position="79"/>
        <end position="107"/>
    </location>
</feature>
<reference evidence="5 7" key="1">
    <citation type="submission" date="2008-03" db="EMBL/GenBank/DDBJ databases">
        <title>Annotation of Ixodes scapularis.</title>
        <authorList>
            <consortium name="Ixodes scapularis Genome Project Consortium"/>
            <person name="Caler E."/>
            <person name="Hannick L.I."/>
            <person name="Bidwell S."/>
            <person name="Joardar V."/>
            <person name="Thiagarajan M."/>
            <person name="Amedeo P."/>
            <person name="Galinsky K.J."/>
            <person name="Schobel S."/>
            <person name="Inman J."/>
            <person name="Hostetler J."/>
            <person name="Miller J."/>
            <person name="Hammond M."/>
            <person name="Megy K."/>
            <person name="Lawson D."/>
            <person name="Kodira C."/>
            <person name="Sutton G."/>
            <person name="Meyer J."/>
            <person name="Hill C.A."/>
            <person name="Birren B."/>
            <person name="Nene V."/>
            <person name="Collins F."/>
            <person name="Alarcon-Chaidez F."/>
            <person name="Wikel S."/>
            <person name="Strausberg R."/>
        </authorList>
    </citation>
    <scope>NUCLEOTIDE SEQUENCE [LARGE SCALE GENOMIC DNA]</scope>
    <source>
        <strain evidence="7">Wikel</strain>
        <strain evidence="5">Wikel colony</strain>
    </source>
</reference>
<evidence type="ECO:0000313" key="7">
    <source>
        <dbReference type="Proteomes" id="UP000001555"/>
    </source>
</evidence>
<dbReference type="InterPro" id="IPR036259">
    <property type="entry name" value="MFS_trans_sf"/>
</dbReference>
<dbReference type="PaxDb" id="6945-B7Q853"/>
<keyword evidence="2" id="KW-0812">Transmembrane</keyword>
<dbReference type="AlphaFoldDB" id="B7Q853"/>
<feature type="domain" description="Major facilitator superfamily (MFS) profile" evidence="4">
    <location>
        <begin position="80"/>
        <end position="174"/>
    </location>
</feature>
<keyword evidence="2" id="KW-1133">Transmembrane helix</keyword>
<proteinExistence type="predicted"/>
<dbReference type="VEuPathDB" id="VectorBase:ISCW011834"/>
<feature type="non-terminal residue" evidence="5">
    <location>
        <position position="174"/>
    </location>
</feature>
<evidence type="ECO:0000256" key="1">
    <source>
        <dbReference type="ARBA" id="ARBA00004141"/>
    </source>
</evidence>
<feature type="transmembrane region" description="Helical" evidence="2">
    <location>
        <begin position="150"/>
        <end position="172"/>
    </location>
</feature>
<feature type="non-terminal residue" evidence="5">
    <location>
        <position position="1"/>
    </location>
</feature>
<dbReference type="EnsemblMetazoa" id="ISCW011834-RA">
    <property type="protein sequence ID" value="ISCW011834-PA"/>
    <property type="gene ID" value="ISCW011834"/>
</dbReference>
<organism>
    <name type="scientific">Ixodes scapularis</name>
    <name type="common">Black-legged tick</name>
    <name type="synonym">Deer tick</name>
    <dbReference type="NCBI Taxonomy" id="6945"/>
    <lineage>
        <taxon>Eukaryota</taxon>
        <taxon>Metazoa</taxon>
        <taxon>Ecdysozoa</taxon>
        <taxon>Arthropoda</taxon>
        <taxon>Chelicerata</taxon>
        <taxon>Arachnida</taxon>
        <taxon>Acari</taxon>
        <taxon>Parasitiformes</taxon>
        <taxon>Ixodida</taxon>
        <taxon>Ixodoidea</taxon>
        <taxon>Ixodidae</taxon>
        <taxon>Ixodinae</taxon>
        <taxon>Ixodes</taxon>
    </lineage>
</organism>
<dbReference type="InterPro" id="IPR020846">
    <property type="entry name" value="MFS_dom"/>
</dbReference>
<name>B7Q853_IXOSC</name>
<evidence type="ECO:0000313" key="6">
    <source>
        <dbReference type="EnsemblMetazoa" id="ISCW011834-PA"/>
    </source>
</evidence>
<dbReference type="GO" id="GO:0005886">
    <property type="term" value="C:plasma membrane"/>
    <property type="evidence" value="ECO:0000318"/>
    <property type="project" value="GO_Central"/>
</dbReference>
<protein>
    <submittedName>
        <fullName evidence="5 6">Monocarboxylate transporter, putative</fullName>
    </submittedName>
</protein>
<dbReference type="SUPFAM" id="SSF103473">
    <property type="entry name" value="MFS general substrate transporter"/>
    <property type="match status" value="1"/>
</dbReference>
<keyword evidence="3" id="KW-0732">Signal</keyword>
<accession>B7Q853</accession>
<evidence type="ECO:0000313" key="5">
    <source>
        <dbReference type="EMBL" id="EEC15025.1"/>
    </source>
</evidence>
<dbReference type="InterPro" id="IPR050327">
    <property type="entry name" value="Proton-linked_MCT"/>
</dbReference>
<dbReference type="OrthoDB" id="6416467at2759"/>
<feature type="chain" id="PRO_5010959844" evidence="3">
    <location>
        <begin position="18"/>
        <end position="174"/>
    </location>
</feature>
<dbReference type="PANTHER" id="PTHR11360">
    <property type="entry name" value="MONOCARBOXYLATE TRANSPORTER"/>
    <property type="match status" value="1"/>
</dbReference>
<dbReference type="VEuPathDB" id="VectorBase:ISCI011834"/>
<dbReference type="EMBL" id="DS880640">
    <property type="protein sequence ID" value="EEC15025.1"/>
    <property type="molecule type" value="Genomic_DNA"/>
</dbReference>
<dbReference type="HOGENOM" id="CLU_1543863_0_0_1"/>
<dbReference type="Proteomes" id="UP000001555">
    <property type="component" value="Unassembled WGS sequence"/>
</dbReference>
<dbReference type="KEGG" id="isc:8037322"/>
<gene>
    <name evidence="6" type="primary">8037322</name>
    <name evidence="5" type="ORF">IscW_ISCW011834</name>
</gene>
<dbReference type="GO" id="GO:0008028">
    <property type="term" value="F:monocarboxylic acid transmembrane transporter activity"/>
    <property type="evidence" value="ECO:0000318"/>
    <property type="project" value="GO_Central"/>
</dbReference>
<dbReference type="EMBL" id="ABJB010302087">
    <property type="status" value="NOT_ANNOTATED_CDS"/>
    <property type="molecule type" value="Genomic_DNA"/>
</dbReference>
<sequence>LLLLGAILMNMTAVGLLFREPKWAKKLPPERRMSFIPEAVVYNDESEFSAPQTDTSENDHKQSSLKVIAHQVTEVFKSIMFYVLLISWLVLCYDFDIFFSTIIDFAIDTGVLLSDAMSLIPYFSITDLIGRIVLPLLADRKYVRRSTLSLLNFLFLGTGMAVLPLVTSYASLLA</sequence>
<evidence type="ECO:0000256" key="3">
    <source>
        <dbReference type="SAM" id="SignalP"/>
    </source>
</evidence>
<dbReference type="PANTHER" id="PTHR11360:SF303">
    <property type="entry name" value="MAJOR FACILITATOR SUPERFAMILY (MFS) PROFILE DOMAIN-CONTAINING PROTEIN"/>
    <property type="match status" value="1"/>
</dbReference>
<keyword evidence="2" id="KW-0472">Membrane</keyword>
<keyword evidence="7" id="KW-1185">Reference proteome</keyword>